<dbReference type="Proteomes" id="UP000735302">
    <property type="component" value="Unassembled WGS sequence"/>
</dbReference>
<feature type="compositionally biased region" description="Basic and acidic residues" evidence="1">
    <location>
        <begin position="103"/>
        <end position="114"/>
    </location>
</feature>
<dbReference type="EMBL" id="BLXT01002950">
    <property type="protein sequence ID" value="GFN99236.1"/>
    <property type="molecule type" value="Genomic_DNA"/>
</dbReference>
<evidence type="ECO:0000313" key="2">
    <source>
        <dbReference type="EMBL" id="GFN99236.1"/>
    </source>
</evidence>
<dbReference type="AlphaFoldDB" id="A0AAV3ZX20"/>
<evidence type="ECO:0000313" key="3">
    <source>
        <dbReference type="Proteomes" id="UP000735302"/>
    </source>
</evidence>
<protein>
    <submittedName>
        <fullName evidence="2">Uncharacterized protein</fullName>
    </submittedName>
</protein>
<gene>
    <name evidence="2" type="ORF">PoB_002574200</name>
</gene>
<comment type="caution">
    <text evidence="2">The sequence shown here is derived from an EMBL/GenBank/DDBJ whole genome shotgun (WGS) entry which is preliminary data.</text>
</comment>
<keyword evidence="3" id="KW-1185">Reference proteome</keyword>
<sequence length="122" mass="13459">MKTQIALPIVHPRRVSILQGNHIQPTGRDDGHIFCSADKGHIDMSFKRETCKSPASSSKTKKDSDIHSRELFLHIASPQQGDLRLSGSPSVAGLEQRRKRPSRSQDHCATDAHSRGISVLNV</sequence>
<reference evidence="2 3" key="1">
    <citation type="journal article" date="2021" name="Elife">
        <title>Chloroplast acquisition without the gene transfer in kleptoplastic sea slugs, Plakobranchus ocellatus.</title>
        <authorList>
            <person name="Maeda T."/>
            <person name="Takahashi S."/>
            <person name="Yoshida T."/>
            <person name="Shimamura S."/>
            <person name="Takaki Y."/>
            <person name="Nagai Y."/>
            <person name="Toyoda A."/>
            <person name="Suzuki Y."/>
            <person name="Arimoto A."/>
            <person name="Ishii H."/>
            <person name="Satoh N."/>
            <person name="Nishiyama T."/>
            <person name="Hasebe M."/>
            <person name="Maruyama T."/>
            <person name="Minagawa J."/>
            <person name="Obokata J."/>
            <person name="Shigenobu S."/>
        </authorList>
    </citation>
    <scope>NUCLEOTIDE SEQUENCE [LARGE SCALE GENOMIC DNA]</scope>
</reference>
<evidence type="ECO:0000256" key="1">
    <source>
        <dbReference type="SAM" id="MobiDB-lite"/>
    </source>
</evidence>
<proteinExistence type="predicted"/>
<organism evidence="2 3">
    <name type="scientific">Plakobranchus ocellatus</name>
    <dbReference type="NCBI Taxonomy" id="259542"/>
    <lineage>
        <taxon>Eukaryota</taxon>
        <taxon>Metazoa</taxon>
        <taxon>Spiralia</taxon>
        <taxon>Lophotrochozoa</taxon>
        <taxon>Mollusca</taxon>
        <taxon>Gastropoda</taxon>
        <taxon>Heterobranchia</taxon>
        <taxon>Euthyneura</taxon>
        <taxon>Panpulmonata</taxon>
        <taxon>Sacoglossa</taxon>
        <taxon>Placobranchoidea</taxon>
        <taxon>Plakobranchidae</taxon>
        <taxon>Plakobranchus</taxon>
    </lineage>
</organism>
<name>A0AAV3ZX20_9GAST</name>
<accession>A0AAV3ZX20</accession>
<feature type="region of interest" description="Disordered" evidence="1">
    <location>
        <begin position="75"/>
        <end position="122"/>
    </location>
</feature>